<name>A0A558ATX1_9STAP</name>
<feature type="transmembrane region" description="Helical" evidence="1">
    <location>
        <begin position="371"/>
        <end position="393"/>
    </location>
</feature>
<keyword evidence="1" id="KW-0472">Membrane</keyword>
<dbReference type="InterPro" id="IPR011042">
    <property type="entry name" value="6-blade_b-propeller_TolB-like"/>
</dbReference>
<dbReference type="Pfam" id="PF16472">
    <property type="entry name" value="DUF5050"/>
    <property type="match status" value="1"/>
</dbReference>
<keyword evidence="1" id="KW-0812">Transmembrane</keyword>
<evidence type="ECO:0000259" key="2">
    <source>
        <dbReference type="Pfam" id="PF16472"/>
    </source>
</evidence>
<keyword evidence="4" id="KW-1185">Reference proteome</keyword>
<dbReference type="InterPro" id="IPR032485">
    <property type="entry name" value="LRP1-like_beta_prop"/>
</dbReference>
<dbReference type="OrthoDB" id="2386786at2"/>
<evidence type="ECO:0000313" key="3">
    <source>
        <dbReference type="EMBL" id="TVT27722.1"/>
    </source>
</evidence>
<dbReference type="AlphaFoldDB" id="A0A558ATX1"/>
<protein>
    <recommendedName>
        <fullName evidence="2">Prolow-density lipoprotein receptor-related protein 1-like beta-propeller domain-containing protein</fullName>
    </recommendedName>
</protein>
<dbReference type="RefSeq" id="WP_145288613.1">
    <property type="nucleotide sequence ID" value="NZ_VMSJ01000003.1"/>
</dbReference>
<accession>A0A558ATX1</accession>
<feature type="domain" description="Prolow-density lipoprotein receptor-related protein 1-like beta-propeller" evidence="2">
    <location>
        <begin position="95"/>
        <end position="278"/>
    </location>
</feature>
<evidence type="ECO:0000256" key="1">
    <source>
        <dbReference type="SAM" id="Phobius"/>
    </source>
</evidence>
<dbReference type="PANTHER" id="PTHR36842">
    <property type="entry name" value="PROTEIN TOLB HOMOLOG"/>
    <property type="match status" value="1"/>
</dbReference>
<gene>
    <name evidence="3" type="ORF">FO441_08425</name>
</gene>
<proteinExistence type="predicted"/>
<keyword evidence="1" id="KW-1133">Transmembrane helix</keyword>
<dbReference type="EMBL" id="VMSJ01000003">
    <property type="protein sequence ID" value="TVT27722.1"/>
    <property type="molecule type" value="Genomic_DNA"/>
</dbReference>
<comment type="caution">
    <text evidence="3">The sequence shown here is derived from an EMBL/GenBank/DDBJ whole genome shotgun (WGS) entry which is preliminary data.</text>
</comment>
<reference evidence="3 4" key="1">
    <citation type="submission" date="2019-07" db="EMBL/GenBank/DDBJ databases">
        <title>Salinicoccus cyprini sp. nov., isolated from gastro-intestinal tract of mirror carp, Cyprinus carpio var. specularis, collected from Gobind Sagar Reservoir, Himachal Pradesh, India.</title>
        <authorList>
            <person name="Talwar C."/>
            <person name="Singh A.K."/>
            <person name="Lal R."/>
            <person name="Negi R.K."/>
        </authorList>
    </citation>
    <scope>NUCLEOTIDE SEQUENCE [LARGE SCALE GENOMIC DNA]</scope>
    <source>
        <strain evidence="3 4">CT19</strain>
    </source>
</reference>
<dbReference type="Gene3D" id="2.120.10.30">
    <property type="entry name" value="TolB, C-terminal domain"/>
    <property type="match status" value="2"/>
</dbReference>
<sequence length="431" mass="47173">MKKRSVLLILIGIVALLFIGTVSYGILTPNNAYQHHTGLGESIDISPDDEHLAFSYYKDGEQSIYLGNLENGSTEEVVPSGTAQNSHPEFSPDGKGMIYFASQEDGVNILHYLPAPGDEPIQLTSDDMHVFEAIISPDGNTVYYIAMPSADFNQPPGKQDNGSDIHRVDIDSDSHEKLTDKDAYDMRGLNMSQDGETLYYAGSDAGEVMTSYDIETGEEAEYHVSDLPDYVSQPTLSQNGAQLAYVAQDGENENGTFIYELFLMNTESGETEQLTDYGASVASPAFFTHTNRLALLAEEDWPSEPSEFELMTVSENGGDLTSIDLALPQDGNGIGFWAFIDRMVNAVTLSVLYLLMFGLSIAYMHMHNRTYLPVIISAVVAGLTLIGAIIAVASNPWMAIGLTTLAIWLAGFTLILWIFAFVYRRMAGKAI</sequence>
<dbReference type="SUPFAM" id="SSF82171">
    <property type="entry name" value="DPP6 N-terminal domain-like"/>
    <property type="match status" value="1"/>
</dbReference>
<dbReference type="Proteomes" id="UP000315103">
    <property type="component" value="Unassembled WGS sequence"/>
</dbReference>
<evidence type="ECO:0000313" key="4">
    <source>
        <dbReference type="Proteomes" id="UP000315103"/>
    </source>
</evidence>
<dbReference type="PANTHER" id="PTHR36842:SF1">
    <property type="entry name" value="PROTEIN TOLB"/>
    <property type="match status" value="1"/>
</dbReference>
<feature type="transmembrane region" description="Helical" evidence="1">
    <location>
        <begin position="399"/>
        <end position="423"/>
    </location>
</feature>
<organism evidence="3 4">
    <name type="scientific">Salinicoccus cyprini</name>
    <dbReference type="NCBI Taxonomy" id="2493691"/>
    <lineage>
        <taxon>Bacteria</taxon>
        <taxon>Bacillati</taxon>
        <taxon>Bacillota</taxon>
        <taxon>Bacilli</taxon>
        <taxon>Bacillales</taxon>
        <taxon>Staphylococcaceae</taxon>
        <taxon>Salinicoccus</taxon>
    </lineage>
</organism>
<feature type="transmembrane region" description="Helical" evidence="1">
    <location>
        <begin position="343"/>
        <end position="364"/>
    </location>
</feature>